<evidence type="ECO:0000256" key="2">
    <source>
        <dbReference type="ARBA" id="ARBA00023015"/>
    </source>
</evidence>
<dbReference type="CDD" id="cd12148">
    <property type="entry name" value="fungal_TF_MHR"/>
    <property type="match status" value="1"/>
</dbReference>
<dbReference type="InterPro" id="IPR001138">
    <property type="entry name" value="Zn2Cys6_DnaBD"/>
</dbReference>
<evidence type="ECO:0000256" key="1">
    <source>
        <dbReference type="ARBA" id="ARBA00022723"/>
    </source>
</evidence>
<dbReference type="InterPro" id="IPR051127">
    <property type="entry name" value="Fungal_SecMet_Regulators"/>
</dbReference>
<proteinExistence type="predicted"/>
<dbReference type="InterPro" id="IPR007219">
    <property type="entry name" value="XnlR_reg_dom"/>
</dbReference>
<feature type="compositionally biased region" description="Polar residues" evidence="5">
    <location>
        <begin position="175"/>
        <end position="193"/>
    </location>
</feature>
<dbReference type="PANTHER" id="PTHR47424">
    <property type="entry name" value="REGULATORY PROTEIN GAL4"/>
    <property type="match status" value="1"/>
</dbReference>
<keyword evidence="2" id="KW-0805">Transcription regulation</keyword>
<dbReference type="Pfam" id="PF00172">
    <property type="entry name" value="Zn_clus"/>
    <property type="match status" value="1"/>
</dbReference>
<dbReference type="SMART" id="SM00066">
    <property type="entry name" value="GAL4"/>
    <property type="match status" value="1"/>
</dbReference>
<evidence type="ECO:0000313" key="8">
    <source>
        <dbReference type="Proteomes" id="UP000754883"/>
    </source>
</evidence>
<feature type="region of interest" description="Disordered" evidence="5">
    <location>
        <begin position="175"/>
        <end position="208"/>
    </location>
</feature>
<keyword evidence="1" id="KW-0479">Metal-binding</keyword>
<dbReference type="Gene3D" id="4.10.240.10">
    <property type="entry name" value="Zn(2)-C6 fungal-type DNA-binding domain"/>
    <property type="match status" value="1"/>
</dbReference>
<evidence type="ECO:0000259" key="6">
    <source>
        <dbReference type="PROSITE" id="PS50048"/>
    </source>
</evidence>
<name>A0A9N9UJC9_9HYPO</name>
<dbReference type="SUPFAM" id="SSF57701">
    <property type="entry name" value="Zn2/Cys6 DNA-binding domain"/>
    <property type="match status" value="1"/>
</dbReference>
<dbReference type="GO" id="GO:0000978">
    <property type="term" value="F:RNA polymerase II cis-regulatory region sequence-specific DNA binding"/>
    <property type="evidence" value="ECO:0007669"/>
    <property type="project" value="TreeGrafter"/>
</dbReference>
<dbReference type="SMART" id="SM00906">
    <property type="entry name" value="Fungal_trans"/>
    <property type="match status" value="1"/>
</dbReference>
<keyword evidence="3" id="KW-0804">Transcription</keyword>
<dbReference type="GO" id="GO:0000435">
    <property type="term" value="P:positive regulation of transcription from RNA polymerase II promoter by galactose"/>
    <property type="evidence" value="ECO:0007669"/>
    <property type="project" value="TreeGrafter"/>
</dbReference>
<keyword evidence="8" id="KW-1185">Reference proteome</keyword>
<dbReference type="GO" id="GO:0000981">
    <property type="term" value="F:DNA-binding transcription factor activity, RNA polymerase II-specific"/>
    <property type="evidence" value="ECO:0007669"/>
    <property type="project" value="InterPro"/>
</dbReference>
<dbReference type="EMBL" id="CABFNO020001465">
    <property type="protein sequence ID" value="CAG9989165.1"/>
    <property type="molecule type" value="Genomic_DNA"/>
</dbReference>
<feature type="compositionally biased region" description="Acidic residues" evidence="5">
    <location>
        <begin position="194"/>
        <end position="205"/>
    </location>
</feature>
<keyword evidence="4" id="KW-0539">Nucleus</keyword>
<comment type="caution">
    <text evidence="7">The sequence shown here is derived from an EMBL/GenBank/DDBJ whole genome shotgun (WGS) entry which is preliminary data.</text>
</comment>
<dbReference type="CDD" id="cd00067">
    <property type="entry name" value="GAL4"/>
    <property type="match status" value="1"/>
</dbReference>
<sequence>MGGAKRSSASEVHEASKRRAPYAPRACDACRRRKGRCNGQKPCGYCLGRVMECCYSHNPEERRSNTSQNNKDAQDQAPKPTDWAPNAIQSLTDLVATLQGQLNAIAAHTNVFPAGNGSLENLEGMEPISLKQVQSFPVNGMLPVPTIPPTVLKRTSQRFYGPTSPDYSLKAAQRRVQQMEGSDTSPSGQTVSTLDDDQSEDDDEASPSVTGQIANAHLMGHVRSTAPLQFLALFTKHEAMRLIKVYHEAIGELHPICDIDKLLEQMEWLYSWSNGTREEIDPTVDEDAILILNLVLSIALCAEEASKSFAAGALYNSYRDLVVARQSTPAVNVRHVIIAILEGFFHFYMCSPRLAWRMIGLAGRIAMEMGFHSLDVCKEYIQTDRQRAEVAIISCTIVILDRQWSAATGLRPNFQTSDFEMAQASLVDAPYLKAMMAFTLVSDNFNEPIARAARGNMYVDDDGLEVAAFQIKQWRKRALENHNFIHPNEWSDSTPKPPAWTLVLYLRSIAVQGILLRSFFLANPDVTDMKKIKIGLKLVSDSIGVLSILDKTTNIYRLQHPHFQHFLSTSCALLFLIVAYTEHKRATSSPEFPNDYAETVASNFEAALKLSAAYRRTFRQSHKLWKRIIAMKEPLIRLGILPHEARREGKAALSGPVAVTEVPIDQRSQCSEMSLKPSDTGSASILDPVITDEDWVEFDMQCGPQRSNLNVMGALPAAIADSDSTMDVLDPLFLDWPMYAAPTQRFFSESTF</sequence>
<dbReference type="Proteomes" id="UP000754883">
    <property type="component" value="Unassembled WGS sequence"/>
</dbReference>
<dbReference type="InterPro" id="IPR036864">
    <property type="entry name" value="Zn2-C6_fun-type_DNA-bd_sf"/>
</dbReference>
<feature type="domain" description="Zn(2)-C6 fungal-type" evidence="6">
    <location>
        <begin position="26"/>
        <end position="55"/>
    </location>
</feature>
<reference evidence="7" key="1">
    <citation type="submission" date="2021-10" db="EMBL/GenBank/DDBJ databases">
        <authorList>
            <person name="Piombo E."/>
        </authorList>
    </citation>
    <scope>NUCLEOTIDE SEQUENCE</scope>
</reference>
<dbReference type="GO" id="GO:0008270">
    <property type="term" value="F:zinc ion binding"/>
    <property type="evidence" value="ECO:0007669"/>
    <property type="project" value="InterPro"/>
</dbReference>
<evidence type="ECO:0000313" key="7">
    <source>
        <dbReference type="EMBL" id="CAG9989165.1"/>
    </source>
</evidence>
<protein>
    <recommendedName>
        <fullName evidence="6">Zn(2)-C6 fungal-type domain-containing protein</fullName>
    </recommendedName>
</protein>
<dbReference type="OrthoDB" id="2123952at2759"/>
<feature type="region of interest" description="Disordered" evidence="5">
    <location>
        <begin position="59"/>
        <end position="84"/>
    </location>
</feature>
<gene>
    <name evidence="7" type="ORF">CBYS24578_00014707</name>
</gene>
<dbReference type="PROSITE" id="PS00463">
    <property type="entry name" value="ZN2_CY6_FUNGAL_1"/>
    <property type="match status" value="1"/>
</dbReference>
<evidence type="ECO:0000256" key="4">
    <source>
        <dbReference type="ARBA" id="ARBA00023242"/>
    </source>
</evidence>
<feature type="region of interest" description="Disordered" evidence="5">
    <location>
        <begin position="1"/>
        <end position="22"/>
    </location>
</feature>
<accession>A0A9N9UJC9</accession>
<dbReference type="PROSITE" id="PS50048">
    <property type="entry name" value="ZN2_CY6_FUNGAL_2"/>
    <property type="match status" value="1"/>
</dbReference>
<dbReference type="GO" id="GO:0006351">
    <property type="term" value="P:DNA-templated transcription"/>
    <property type="evidence" value="ECO:0007669"/>
    <property type="project" value="InterPro"/>
</dbReference>
<dbReference type="PANTHER" id="PTHR47424:SF5">
    <property type="entry name" value="ZN(II)2CYS6 TRANSCRIPTION FACTOR (EUROFUNG)"/>
    <property type="match status" value="1"/>
</dbReference>
<dbReference type="GO" id="GO:0005634">
    <property type="term" value="C:nucleus"/>
    <property type="evidence" value="ECO:0007669"/>
    <property type="project" value="TreeGrafter"/>
</dbReference>
<evidence type="ECO:0000256" key="5">
    <source>
        <dbReference type="SAM" id="MobiDB-lite"/>
    </source>
</evidence>
<dbReference type="AlphaFoldDB" id="A0A9N9UJC9"/>
<organism evidence="7 8">
    <name type="scientific">Clonostachys byssicola</name>
    <dbReference type="NCBI Taxonomy" id="160290"/>
    <lineage>
        <taxon>Eukaryota</taxon>
        <taxon>Fungi</taxon>
        <taxon>Dikarya</taxon>
        <taxon>Ascomycota</taxon>
        <taxon>Pezizomycotina</taxon>
        <taxon>Sordariomycetes</taxon>
        <taxon>Hypocreomycetidae</taxon>
        <taxon>Hypocreales</taxon>
        <taxon>Bionectriaceae</taxon>
        <taxon>Clonostachys</taxon>
    </lineage>
</organism>
<evidence type="ECO:0000256" key="3">
    <source>
        <dbReference type="ARBA" id="ARBA00023163"/>
    </source>
</evidence>